<dbReference type="EMBL" id="AZNH01000020">
    <property type="protein sequence ID" value="KID86628.1"/>
    <property type="molecule type" value="Genomic_DNA"/>
</dbReference>
<keyword evidence="2" id="KW-1185">Reference proteome</keyword>
<evidence type="ECO:0000313" key="1">
    <source>
        <dbReference type="EMBL" id="KID86628.1"/>
    </source>
</evidence>
<protein>
    <submittedName>
        <fullName evidence="1">Ankyrin repeat protein</fullName>
    </submittedName>
</protein>
<dbReference type="InterPro" id="IPR035994">
    <property type="entry name" value="Nucleoside_phosphorylase_sf"/>
</dbReference>
<dbReference type="Proteomes" id="UP000031192">
    <property type="component" value="Unassembled WGS sequence"/>
</dbReference>
<dbReference type="HOGENOM" id="CLU_000288_34_22_1"/>
<gene>
    <name evidence="1" type="ORF">MGU_06100</name>
</gene>
<proteinExistence type="predicted"/>
<dbReference type="GO" id="GO:0003824">
    <property type="term" value="F:catalytic activity"/>
    <property type="evidence" value="ECO:0007669"/>
    <property type="project" value="InterPro"/>
</dbReference>
<dbReference type="AlphaFoldDB" id="A0A0B4GVB3"/>
<dbReference type="InterPro" id="IPR053137">
    <property type="entry name" value="NLR-like"/>
</dbReference>
<sequence>MAPQLLQHNDYTVGWICALWQEQTAAKAMLDCIHEDLPQPQSDKNTYTLGTIAKYNVVIACLPCGEATHAAAAASSAWMVTTFPSIRFGLMVGIGLPIDQFPGVVQWDVGTTQQDGFERSGSLNNPPTLLLRAASKLRTGHDLKGSRIPAFLEELKTKWPDMTKEYLKRCYNDVLFRADYNHVRYHDQNMEEEKFCQFCDPDESLSREHRDMRIHYGLIASGNEVIEDALSRDKLNRNLGGDLLCVETEAAGLMNNFLCVVIRGICDYADPHRNNVWQKHAAAVATAFAKELLGYVQPYEVDRERPVWEIVGQG</sequence>
<dbReference type="PANTHER" id="PTHR46082:SF11">
    <property type="entry name" value="AAA+ ATPASE DOMAIN-CONTAINING PROTEIN-RELATED"/>
    <property type="match status" value="1"/>
</dbReference>
<comment type="caution">
    <text evidence="1">The sequence shown here is derived from an EMBL/GenBank/DDBJ whole genome shotgun (WGS) entry which is preliminary data.</text>
</comment>
<accession>A0A0B4GVB3</accession>
<name>A0A0B4GVB3_METGA</name>
<dbReference type="GO" id="GO:0009116">
    <property type="term" value="P:nucleoside metabolic process"/>
    <property type="evidence" value="ECO:0007669"/>
    <property type="project" value="InterPro"/>
</dbReference>
<dbReference type="PANTHER" id="PTHR46082">
    <property type="entry name" value="ATP/GTP-BINDING PROTEIN-RELATED"/>
    <property type="match status" value="1"/>
</dbReference>
<organism evidence="1 2">
    <name type="scientific">Metarhizium guizhouense (strain ARSEF 977)</name>
    <dbReference type="NCBI Taxonomy" id="1276136"/>
    <lineage>
        <taxon>Eukaryota</taxon>
        <taxon>Fungi</taxon>
        <taxon>Dikarya</taxon>
        <taxon>Ascomycota</taxon>
        <taxon>Pezizomycotina</taxon>
        <taxon>Sordariomycetes</taxon>
        <taxon>Hypocreomycetidae</taxon>
        <taxon>Hypocreales</taxon>
        <taxon>Clavicipitaceae</taxon>
        <taxon>Metarhizium</taxon>
    </lineage>
</organism>
<evidence type="ECO:0000313" key="2">
    <source>
        <dbReference type="Proteomes" id="UP000031192"/>
    </source>
</evidence>
<dbReference type="Gene3D" id="3.40.50.1580">
    <property type="entry name" value="Nucleoside phosphorylase domain"/>
    <property type="match status" value="1"/>
</dbReference>
<reference evidence="1 2" key="1">
    <citation type="journal article" date="2014" name="Proc. Natl. Acad. Sci. U.S.A.">
        <title>Trajectory and genomic determinants of fungal-pathogen speciation and host adaptation.</title>
        <authorList>
            <person name="Hu X."/>
            <person name="Xiao G."/>
            <person name="Zheng P."/>
            <person name="Shang Y."/>
            <person name="Su Y."/>
            <person name="Zhang X."/>
            <person name="Liu X."/>
            <person name="Zhan S."/>
            <person name="St Leger R.J."/>
            <person name="Wang C."/>
        </authorList>
    </citation>
    <scope>NUCLEOTIDE SEQUENCE [LARGE SCALE GENOMIC DNA]</scope>
    <source>
        <strain evidence="1 2">ARSEF 977</strain>
    </source>
</reference>
<dbReference type="SUPFAM" id="SSF53167">
    <property type="entry name" value="Purine and uridine phosphorylases"/>
    <property type="match status" value="1"/>
</dbReference>